<evidence type="ECO:0000313" key="2">
    <source>
        <dbReference type="EMBL" id="DAE05265.1"/>
    </source>
</evidence>
<dbReference type="InterPro" id="IPR055635">
    <property type="entry name" value="DUF7211"/>
</dbReference>
<dbReference type="EMBL" id="BK015407">
    <property type="protein sequence ID" value="DAE05265.1"/>
    <property type="molecule type" value="Genomic_DNA"/>
</dbReference>
<feature type="region of interest" description="Disordered" evidence="1">
    <location>
        <begin position="40"/>
        <end position="62"/>
    </location>
</feature>
<reference evidence="2" key="1">
    <citation type="journal article" date="2021" name="Proc. Natl. Acad. Sci. U.S.A.">
        <title>A Catalog of Tens of Thousands of Viruses from Human Metagenomes Reveals Hidden Associations with Chronic Diseases.</title>
        <authorList>
            <person name="Tisza M.J."/>
            <person name="Buck C.B."/>
        </authorList>
    </citation>
    <scope>NUCLEOTIDE SEQUENCE</scope>
    <source>
        <strain evidence="2">CtWKa2</strain>
    </source>
</reference>
<protein>
    <submittedName>
        <fullName evidence="2">Structural protein</fullName>
    </submittedName>
</protein>
<dbReference type="Pfam" id="PF23847">
    <property type="entry name" value="DUF7211"/>
    <property type="match status" value="1"/>
</dbReference>
<organism evidence="2">
    <name type="scientific">Siphoviridae sp. ctWKa2</name>
    <dbReference type="NCBI Taxonomy" id="2825537"/>
    <lineage>
        <taxon>Viruses</taxon>
        <taxon>Duplodnaviria</taxon>
        <taxon>Heunggongvirae</taxon>
        <taxon>Uroviricota</taxon>
        <taxon>Caudoviricetes</taxon>
    </lineage>
</organism>
<proteinExistence type="predicted"/>
<accession>A0A8S5PFW5</accession>
<evidence type="ECO:0000256" key="1">
    <source>
        <dbReference type="SAM" id="MobiDB-lite"/>
    </source>
</evidence>
<name>A0A8S5PFW5_9CAUD</name>
<sequence length="164" mass="18972">MIQKDLMNPELLHAIKENESDDIIEHFGIKGMRWGFRKNRSERSKMRQLKKASRKAGAAWNKKYHSRHMMTSHDLREATNRLRLENDFAEQVQRSNRLSNPGGQKSFGSFGRETGKLIRDTAVQTITKDLLTKNPKNYSQLTKNLATLGRDTGHAFNETVKIFK</sequence>